<dbReference type="Proteomes" id="UP000626220">
    <property type="component" value="Unassembled WGS sequence"/>
</dbReference>
<reference evidence="1" key="2">
    <citation type="submission" date="2020-09" db="EMBL/GenBank/DDBJ databases">
        <authorList>
            <person name="Sun Q."/>
            <person name="Kim S."/>
        </authorList>
    </citation>
    <scope>NUCLEOTIDE SEQUENCE</scope>
    <source>
        <strain evidence="1">KCTC 42650</strain>
    </source>
</reference>
<proteinExistence type="predicted"/>
<keyword evidence="2" id="KW-1185">Reference proteome</keyword>
<dbReference type="CDD" id="cd03801">
    <property type="entry name" value="GT4_PimA-like"/>
    <property type="match status" value="1"/>
</dbReference>
<evidence type="ECO:0000313" key="1">
    <source>
        <dbReference type="EMBL" id="GHF40054.1"/>
    </source>
</evidence>
<dbReference type="RefSeq" id="WP_373310502.1">
    <property type="nucleotide sequence ID" value="NZ_BNCJ01000002.1"/>
</dbReference>
<reference evidence="1" key="1">
    <citation type="journal article" date="2014" name="Int. J. Syst. Evol. Microbiol.">
        <title>Complete genome sequence of Corynebacterium casei LMG S-19264T (=DSM 44701T), isolated from a smear-ripened cheese.</title>
        <authorList>
            <consortium name="US DOE Joint Genome Institute (JGI-PGF)"/>
            <person name="Walter F."/>
            <person name="Albersmeier A."/>
            <person name="Kalinowski J."/>
            <person name="Ruckert C."/>
        </authorList>
    </citation>
    <scope>NUCLEOTIDE SEQUENCE</scope>
    <source>
        <strain evidence="1">KCTC 42650</strain>
    </source>
</reference>
<organism evidence="1 2">
    <name type="scientific">Seohaeicola zhoushanensis</name>
    <dbReference type="NCBI Taxonomy" id="1569283"/>
    <lineage>
        <taxon>Bacteria</taxon>
        <taxon>Pseudomonadati</taxon>
        <taxon>Pseudomonadota</taxon>
        <taxon>Alphaproteobacteria</taxon>
        <taxon>Rhodobacterales</taxon>
        <taxon>Roseobacteraceae</taxon>
        <taxon>Seohaeicola</taxon>
    </lineage>
</organism>
<comment type="caution">
    <text evidence="1">The sequence shown here is derived from an EMBL/GenBank/DDBJ whole genome shotgun (WGS) entry which is preliminary data.</text>
</comment>
<protein>
    <submittedName>
        <fullName evidence="1">Glycosyl transferase</fullName>
    </submittedName>
</protein>
<keyword evidence="1" id="KW-0808">Transferase</keyword>
<sequence length="355" mass="37527">MIAFYAPLKAPDHPVPSGDREMARALIAALQPLGPVTLASGLRSLDLAGDAAAQARLRAKAEAEVERLIRELPHETRIWLTYHNYYKAPDLIGPAVCAARGLAYVQVESTRAKKRLTGPWAGFAASAEAASDAAQVIFYLTERDGETLARDRAPGQQLVHLRPFLPRPALPDPAPLAEGAPMLAAAMMRPGDKLASYALIAEALALMSGDWTLDIAGDGPARPEVAALMAPFGARVRFLGRLDAEGMAAAYQRAGLFLWPGVNEAFGMVYLEAQAAGLPVVAQDRPGMREVLATPPCPVEGGPAALAAHATRLLADRAERQAQGAAARAHIARHHLLEAASATLAAALTPLEPRP</sequence>
<name>A0A8J3M5M9_9RHOB</name>
<gene>
    <name evidence="1" type="ORF">GCM10017056_09510</name>
</gene>
<dbReference type="PANTHER" id="PTHR45947:SF3">
    <property type="entry name" value="SULFOQUINOVOSYL TRANSFERASE SQD2"/>
    <property type="match status" value="1"/>
</dbReference>
<dbReference type="GO" id="GO:0016757">
    <property type="term" value="F:glycosyltransferase activity"/>
    <property type="evidence" value="ECO:0007669"/>
    <property type="project" value="TreeGrafter"/>
</dbReference>
<accession>A0A8J3M5M9</accession>
<dbReference type="PANTHER" id="PTHR45947">
    <property type="entry name" value="SULFOQUINOVOSYL TRANSFERASE SQD2"/>
    <property type="match status" value="1"/>
</dbReference>
<dbReference type="SUPFAM" id="SSF53756">
    <property type="entry name" value="UDP-Glycosyltransferase/glycogen phosphorylase"/>
    <property type="match status" value="1"/>
</dbReference>
<dbReference type="AlphaFoldDB" id="A0A8J3M5M9"/>
<dbReference type="Pfam" id="PF13692">
    <property type="entry name" value="Glyco_trans_1_4"/>
    <property type="match status" value="1"/>
</dbReference>
<dbReference type="InterPro" id="IPR050194">
    <property type="entry name" value="Glycosyltransferase_grp1"/>
</dbReference>
<evidence type="ECO:0000313" key="2">
    <source>
        <dbReference type="Proteomes" id="UP000626220"/>
    </source>
</evidence>
<dbReference type="EMBL" id="BNCJ01000002">
    <property type="protein sequence ID" value="GHF40054.1"/>
    <property type="molecule type" value="Genomic_DNA"/>
</dbReference>
<dbReference type="Gene3D" id="3.40.50.2000">
    <property type="entry name" value="Glycogen Phosphorylase B"/>
    <property type="match status" value="2"/>
</dbReference>